<feature type="domain" description="F-box" evidence="2">
    <location>
        <begin position="3"/>
        <end position="55"/>
    </location>
</feature>
<dbReference type="PROSITE" id="PS50181">
    <property type="entry name" value="FBOX"/>
    <property type="match status" value="1"/>
</dbReference>
<dbReference type="EMBL" id="CP090166">
    <property type="protein sequence ID" value="UJO16035.1"/>
    <property type="molecule type" value="Genomic_DNA"/>
</dbReference>
<evidence type="ECO:0000256" key="1">
    <source>
        <dbReference type="SAM" id="MobiDB-lite"/>
    </source>
</evidence>
<dbReference type="GeneID" id="71983989"/>
<dbReference type="SUPFAM" id="SSF81383">
    <property type="entry name" value="F-box domain"/>
    <property type="match status" value="1"/>
</dbReference>
<evidence type="ECO:0000313" key="4">
    <source>
        <dbReference type="Proteomes" id="UP000756132"/>
    </source>
</evidence>
<evidence type="ECO:0000313" key="3">
    <source>
        <dbReference type="EMBL" id="UJO16035.1"/>
    </source>
</evidence>
<organism evidence="3 4">
    <name type="scientific">Passalora fulva</name>
    <name type="common">Tomato leaf mold</name>
    <name type="synonym">Cladosporium fulvum</name>
    <dbReference type="NCBI Taxonomy" id="5499"/>
    <lineage>
        <taxon>Eukaryota</taxon>
        <taxon>Fungi</taxon>
        <taxon>Dikarya</taxon>
        <taxon>Ascomycota</taxon>
        <taxon>Pezizomycotina</taxon>
        <taxon>Dothideomycetes</taxon>
        <taxon>Dothideomycetidae</taxon>
        <taxon>Mycosphaerellales</taxon>
        <taxon>Mycosphaerellaceae</taxon>
        <taxon>Fulvia</taxon>
    </lineage>
</organism>
<dbReference type="InterPro" id="IPR001810">
    <property type="entry name" value="F-box_dom"/>
</dbReference>
<feature type="compositionally biased region" description="Pro residues" evidence="1">
    <location>
        <begin position="87"/>
        <end position="97"/>
    </location>
</feature>
<reference evidence="3" key="2">
    <citation type="journal article" date="2022" name="Microb. Genom.">
        <title>A chromosome-scale genome assembly of the tomato pathogen Cladosporium fulvum reveals a compartmentalized genome architecture and the presence of a dispensable chromosome.</title>
        <authorList>
            <person name="Zaccaron A.Z."/>
            <person name="Chen L.H."/>
            <person name="Samaras A."/>
            <person name="Stergiopoulos I."/>
        </authorList>
    </citation>
    <scope>NUCLEOTIDE SEQUENCE</scope>
    <source>
        <strain evidence="3">Race5_Kim</strain>
    </source>
</reference>
<feature type="region of interest" description="Disordered" evidence="1">
    <location>
        <begin position="81"/>
        <end position="113"/>
    </location>
</feature>
<gene>
    <name evidence="3" type="ORF">CLAFUR5_04111</name>
</gene>
<dbReference type="KEGG" id="ffu:CLAFUR5_04111"/>
<protein>
    <recommendedName>
        <fullName evidence="2">F-box domain-containing protein</fullName>
    </recommendedName>
</protein>
<dbReference type="RefSeq" id="XP_047760401.1">
    <property type="nucleotide sequence ID" value="XM_047903259.1"/>
</dbReference>
<proteinExistence type="predicted"/>
<sequence>MDHSPLGGLPPEVLEIVLLALPLKDALNVDILCRELEAVVKASPRLQHELFFKPQGKLLAQQWVDDDGAEVGRDFRLQYTTTAAKPASPPRANPSPPILVTSTDDPGPSPRWA</sequence>
<accession>A0A9Q8P7D7</accession>
<evidence type="ECO:0000259" key="2">
    <source>
        <dbReference type="PROSITE" id="PS50181"/>
    </source>
</evidence>
<reference evidence="3" key="1">
    <citation type="submission" date="2021-12" db="EMBL/GenBank/DDBJ databases">
        <authorList>
            <person name="Zaccaron A."/>
            <person name="Stergiopoulos I."/>
        </authorList>
    </citation>
    <scope>NUCLEOTIDE SEQUENCE</scope>
    <source>
        <strain evidence="3">Race5_Kim</strain>
    </source>
</reference>
<keyword evidence="4" id="KW-1185">Reference proteome</keyword>
<dbReference type="AlphaFoldDB" id="A0A9Q8P7D7"/>
<dbReference type="Proteomes" id="UP000756132">
    <property type="component" value="Chromosome 4"/>
</dbReference>
<name>A0A9Q8P7D7_PASFU</name>
<dbReference type="InterPro" id="IPR036047">
    <property type="entry name" value="F-box-like_dom_sf"/>
</dbReference>
<dbReference type="OrthoDB" id="3800738at2759"/>